<keyword evidence="17" id="KW-0472">Membrane</keyword>
<dbReference type="NCBIfam" id="TIGR00687">
    <property type="entry name" value="pyridox_kin"/>
    <property type="match status" value="1"/>
</dbReference>
<dbReference type="GO" id="GO:0005829">
    <property type="term" value="C:cytosol"/>
    <property type="evidence" value="ECO:0007669"/>
    <property type="project" value="TreeGrafter"/>
</dbReference>
<evidence type="ECO:0000256" key="11">
    <source>
        <dbReference type="ARBA" id="ARBA00032808"/>
    </source>
</evidence>
<reference evidence="20" key="2">
    <citation type="submission" date="2025-09" db="UniProtKB">
        <authorList>
            <consortium name="Ensembl"/>
        </authorList>
    </citation>
    <scope>IDENTIFICATION</scope>
</reference>
<evidence type="ECO:0000256" key="6">
    <source>
        <dbReference type="ARBA" id="ARBA00018134"/>
    </source>
</evidence>
<dbReference type="Pfam" id="PF04831">
    <property type="entry name" value="POPDC1-3"/>
    <property type="match status" value="1"/>
</dbReference>
<evidence type="ECO:0000256" key="10">
    <source>
        <dbReference type="ARBA" id="ARBA00022840"/>
    </source>
</evidence>
<organism evidence="20 21">
    <name type="scientific">Eptatretus burgeri</name>
    <name type="common">Inshore hagfish</name>
    <dbReference type="NCBI Taxonomy" id="7764"/>
    <lineage>
        <taxon>Eukaryota</taxon>
        <taxon>Metazoa</taxon>
        <taxon>Chordata</taxon>
        <taxon>Craniata</taxon>
        <taxon>Vertebrata</taxon>
        <taxon>Cyclostomata</taxon>
        <taxon>Myxini</taxon>
        <taxon>Myxiniformes</taxon>
        <taxon>Myxinidae</taxon>
        <taxon>Eptatretinae</taxon>
        <taxon>Eptatretus</taxon>
    </lineage>
</organism>
<evidence type="ECO:0000313" key="20">
    <source>
        <dbReference type="Ensembl" id="ENSEBUP00000016390.1"/>
    </source>
</evidence>
<comment type="pathway">
    <text evidence="3">Cofactor metabolism; pyridoxal 5'-phosphate salvage; pyridoxal 5'-phosphate from pyridoxal: step 1/1.</text>
</comment>
<dbReference type="InterPro" id="IPR013749">
    <property type="entry name" value="PM/HMP-P_kinase-1"/>
</dbReference>
<feature type="domain" description="Pyridoxamine kinase/Phosphomethylpyrimidine kinase" evidence="19">
    <location>
        <begin position="320"/>
        <end position="483"/>
    </location>
</feature>
<dbReference type="EC" id="2.7.1.35" evidence="5"/>
<dbReference type="PANTHER" id="PTHR10534:SF2">
    <property type="entry name" value="PYRIDOXAL KINASE"/>
    <property type="match status" value="1"/>
</dbReference>
<name>A0A8C4QJR2_EPTBU</name>
<evidence type="ECO:0000256" key="13">
    <source>
        <dbReference type="ARBA" id="ARBA00047310"/>
    </source>
</evidence>
<dbReference type="GO" id="GO:0009443">
    <property type="term" value="P:pyridoxal 5'-phosphate salvage"/>
    <property type="evidence" value="ECO:0007669"/>
    <property type="project" value="InterPro"/>
</dbReference>
<reference evidence="20" key="1">
    <citation type="submission" date="2025-08" db="UniProtKB">
        <authorList>
            <consortium name="Ensembl"/>
        </authorList>
    </citation>
    <scope>IDENTIFICATION</scope>
</reference>
<evidence type="ECO:0000256" key="2">
    <source>
        <dbReference type="ARBA" id="ARBA00004835"/>
    </source>
</evidence>
<evidence type="ECO:0000256" key="16">
    <source>
        <dbReference type="SAM" id="MobiDB-lite"/>
    </source>
</evidence>
<evidence type="ECO:0000259" key="19">
    <source>
        <dbReference type="Pfam" id="PF08543"/>
    </source>
</evidence>
<comment type="catalytic activity">
    <reaction evidence="13">
        <text>pyridoxamine + ATP = pyridoxamine 5'-phosphate + ADP + H(+)</text>
        <dbReference type="Rhea" id="RHEA:25104"/>
        <dbReference type="ChEBI" id="CHEBI:15378"/>
        <dbReference type="ChEBI" id="CHEBI:30616"/>
        <dbReference type="ChEBI" id="CHEBI:57761"/>
        <dbReference type="ChEBI" id="CHEBI:58451"/>
        <dbReference type="ChEBI" id="CHEBI:456216"/>
        <dbReference type="EC" id="2.7.1.35"/>
    </reaction>
    <physiologicalReaction direction="left-to-right" evidence="13">
        <dbReference type="Rhea" id="RHEA:25105"/>
    </physiologicalReaction>
</comment>
<feature type="transmembrane region" description="Helical" evidence="17">
    <location>
        <begin position="88"/>
        <end position="108"/>
    </location>
</feature>
<dbReference type="Proteomes" id="UP000694388">
    <property type="component" value="Unplaced"/>
</dbReference>
<dbReference type="Ensembl" id="ENSEBUT00000016966.1">
    <property type="protein sequence ID" value="ENSEBUP00000016390.1"/>
    <property type="gene ID" value="ENSEBUG00000010283.1"/>
</dbReference>
<comment type="function">
    <text evidence="12">Catalyzes the phosphorylation of the dietary vitamin B6 vitamers pyridoxal (PL), pyridoxine (PN) and pyridoxamine (PM) to form pyridoxal 5'-phosphate (PLP), pyridoxine 5'-phosphate (PNP) and pyridoxamine 5'-phosphate (PMP), respectively. PLP is the active form of vitamin B6, and acts as a cofactor for over 140 different enzymatic reactions.</text>
</comment>
<evidence type="ECO:0000256" key="4">
    <source>
        <dbReference type="ARBA" id="ARBA00008805"/>
    </source>
</evidence>
<protein>
    <recommendedName>
        <fullName evidence="6">Pyridoxal kinase</fullName>
        <ecNumber evidence="5">2.7.1.35</ecNumber>
    </recommendedName>
    <alternativeName>
        <fullName evidence="11">Pyridoxine kinase</fullName>
    </alternativeName>
</protein>
<dbReference type="PANTHER" id="PTHR10534">
    <property type="entry name" value="PYRIDOXAL KINASE"/>
    <property type="match status" value="1"/>
</dbReference>
<sequence>MTNDWTNSTSMWASGSTTNSNLTNSTSQCSPKLQGQTGIWYGGETCLLLALLIPQTLRFHPQIFKTSLGAGFVLLAVWGAVNRCAMDVLVWHTTIAFVCLIQIAFFVYEQTLQIFRVPAVLRPIYKTHFAPLGFTPRMFRRLVGGPSRLRNLAQNQPYAIEEITPAGTSLSLLVCGRLRVSHKGEVLHTIWPGEFVDSPEFRATRIHPRQPFQVMGFEVDTINSVQFSNHTGNCRAVLGSARRVPDSTIAANTRAKGATEPCYKHWRGHVLKSDELCELYEGLRLNGITDYDYVLTGYTADRSFLERLVGIIKDLKQGNPQMVYVCDPVLGDTWDGKGSMYVPEDLLPVYRDLVLPMADVITPNQFEAELLTGRTFSTQSEAIEVMECLHARGPHTVLITSADVDGARKNDRLVVFGSRNQPGRRRERIRMEMPRISAVFVGTGDLFAAMLLAWLHRHPHDFKLACEKAVSAIQHVLHRTFHCARELAGHEKPNSAELELRMIQSKKDIEDPQVTLHASSL</sequence>
<evidence type="ECO:0000313" key="21">
    <source>
        <dbReference type="Proteomes" id="UP000694388"/>
    </source>
</evidence>
<dbReference type="InterPro" id="IPR004625">
    <property type="entry name" value="PyrdxlKinase"/>
</dbReference>
<feature type="compositionally biased region" description="Low complexity" evidence="16">
    <location>
        <begin position="16"/>
        <end position="27"/>
    </location>
</feature>
<keyword evidence="8" id="KW-0547">Nucleotide-binding</keyword>
<evidence type="ECO:0000256" key="5">
    <source>
        <dbReference type="ARBA" id="ARBA00012104"/>
    </source>
</evidence>
<dbReference type="CDD" id="cd01173">
    <property type="entry name" value="pyridoxal_pyridoxamine_kinase"/>
    <property type="match status" value="1"/>
</dbReference>
<proteinExistence type="inferred from homology"/>
<comment type="pathway">
    <text evidence="1">Cofactor metabolism; pyridoxal 5'-phosphate salvage; pyridoxamine 5'-phosphate from pyridoxamine: step 1/1.</text>
</comment>
<keyword evidence="17" id="KW-0812">Transmembrane</keyword>
<dbReference type="InterPro" id="IPR029056">
    <property type="entry name" value="Ribokinase-like"/>
</dbReference>
<keyword evidence="9" id="KW-0418">Kinase</keyword>
<dbReference type="GO" id="GO:0008478">
    <property type="term" value="F:pyridoxal kinase activity"/>
    <property type="evidence" value="ECO:0007669"/>
    <property type="project" value="UniProtKB-EC"/>
</dbReference>
<keyword evidence="17" id="KW-1133">Transmembrane helix</keyword>
<feature type="region of interest" description="Disordered" evidence="16">
    <location>
        <begin position="1"/>
        <end position="27"/>
    </location>
</feature>
<dbReference type="UniPathway" id="UPA01068">
    <property type="reaction ID" value="UER00298"/>
</dbReference>
<dbReference type="Gene3D" id="3.40.1190.20">
    <property type="match status" value="1"/>
</dbReference>
<comment type="catalytic activity">
    <reaction evidence="14">
        <text>pyridoxal + ATP = pyridoxal 5'-phosphate + ADP + H(+)</text>
        <dbReference type="Rhea" id="RHEA:10224"/>
        <dbReference type="ChEBI" id="CHEBI:15378"/>
        <dbReference type="ChEBI" id="CHEBI:17310"/>
        <dbReference type="ChEBI" id="CHEBI:30616"/>
        <dbReference type="ChEBI" id="CHEBI:456216"/>
        <dbReference type="ChEBI" id="CHEBI:597326"/>
        <dbReference type="EC" id="2.7.1.35"/>
    </reaction>
    <physiologicalReaction direction="left-to-right" evidence="14">
        <dbReference type="Rhea" id="RHEA:10225"/>
    </physiologicalReaction>
</comment>
<evidence type="ECO:0000256" key="12">
    <source>
        <dbReference type="ARBA" id="ARBA00045787"/>
    </source>
</evidence>
<dbReference type="SUPFAM" id="SSF53613">
    <property type="entry name" value="Ribokinase-like"/>
    <property type="match status" value="1"/>
</dbReference>
<dbReference type="AlphaFoldDB" id="A0A8C4QJR2"/>
<keyword evidence="21" id="KW-1185">Reference proteome</keyword>
<dbReference type="Pfam" id="PF08543">
    <property type="entry name" value="Phos_pyr_kin"/>
    <property type="match status" value="1"/>
</dbReference>
<keyword evidence="10" id="KW-0067">ATP-binding</keyword>
<evidence type="ECO:0000256" key="3">
    <source>
        <dbReference type="ARBA" id="ARBA00005210"/>
    </source>
</evidence>
<dbReference type="GeneTree" id="ENSGT00390000003874"/>
<evidence type="ECO:0000256" key="7">
    <source>
        <dbReference type="ARBA" id="ARBA00022679"/>
    </source>
</evidence>
<dbReference type="GO" id="GO:0005524">
    <property type="term" value="F:ATP binding"/>
    <property type="evidence" value="ECO:0007669"/>
    <property type="project" value="UniProtKB-KW"/>
</dbReference>
<evidence type="ECO:0000256" key="15">
    <source>
        <dbReference type="ARBA" id="ARBA00048524"/>
    </source>
</evidence>
<evidence type="ECO:0000256" key="17">
    <source>
        <dbReference type="SAM" id="Phobius"/>
    </source>
</evidence>
<evidence type="ECO:0000256" key="8">
    <source>
        <dbReference type="ARBA" id="ARBA00022741"/>
    </source>
</evidence>
<comment type="catalytic activity">
    <reaction evidence="15">
        <text>pyridoxine + ATP = pyridoxine 5'-phosphate + ADP + H(+)</text>
        <dbReference type="Rhea" id="RHEA:25108"/>
        <dbReference type="ChEBI" id="CHEBI:15378"/>
        <dbReference type="ChEBI" id="CHEBI:16709"/>
        <dbReference type="ChEBI" id="CHEBI:30616"/>
        <dbReference type="ChEBI" id="CHEBI:58589"/>
        <dbReference type="ChEBI" id="CHEBI:456216"/>
        <dbReference type="EC" id="2.7.1.35"/>
    </reaction>
    <physiologicalReaction direction="left-to-right" evidence="15">
        <dbReference type="Rhea" id="RHEA:25109"/>
    </physiologicalReaction>
</comment>
<dbReference type="InterPro" id="IPR055272">
    <property type="entry name" value="POPDC1-3_dom"/>
</dbReference>
<evidence type="ECO:0000259" key="18">
    <source>
        <dbReference type="Pfam" id="PF04831"/>
    </source>
</evidence>
<feature type="compositionally biased region" description="Polar residues" evidence="16">
    <location>
        <begin position="1"/>
        <end position="15"/>
    </location>
</feature>
<feature type="domain" description="POPDC1-3" evidence="18">
    <location>
        <begin position="44"/>
        <end position="144"/>
    </location>
</feature>
<comment type="similarity">
    <text evidence="4">Belongs to the pyridoxine kinase family.</text>
</comment>
<evidence type="ECO:0000256" key="14">
    <source>
        <dbReference type="ARBA" id="ARBA00047377"/>
    </source>
</evidence>
<accession>A0A8C4QJR2</accession>
<evidence type="ECO:0000256" key="1">
    <source>
        <dbReference type="ARBA" id="ARBA00004750"/>
    </source>
</evidence>
<evidence type="ECO:0000256" key="9">
    <source>
        <dbReference type="ARBA" id="ARBA00022777"/>
    </source>
</evidence>
<comment type="pathway">
    <text evidence="2">Cofactor metabolism; pyridoxal 5'-phosphate salvage; pyridoxine 5'-phosphate from pyridoxine: step 1/1.</text>
</comment>
<keyword evidence="7" id="KW-0808">Transferase</keyword>
<feature type="transmembrane region" description="Helical" evidence="17">
    <location>
        <begin position="63"/>
        <end position="81"/>
    </location>
</feature>